<dbReference type="EMBL" id="CAXDID020000079">
    <property type="protein sequence ID" value="CAL6017794.1"/>
    <property type="molecule type" value="Genomic_DNA"/>
</dbReference>
<reference evidence="1 3" key="1">
    <citation type="submission" date="2024-07" db="EMBL/GenBank/DDBJ databases">
        <authorList>
            <person name="Akdeniz Z."/>
        </authorList>
    </citation>
    <scope>NUCLEOTIDE SEQUENCE [LARGE SCALE GENOMIC DNA]</scope>
</reference>
<protein>
    <submittedName>
        <fullName evidence="1">Hypothetical_protein</fullName>
    </submittedName>
</protein>
<accession>A0ABP1IK23</accession>
<name>A0ABP1IK23_9EUKA</name>
<organism evidence="1 3">
    <name type="scientific">Hexamita inflata</name>
    <dbReference type="NCBI Taxonomy" id="28002"/>
    <lineage>
        <taxon>Eukaryota</taxon>
        <taxon>Metamonada</taxon>
        <taxon>Diplomonadida</taxon>
        <taxon>Hexamitidae</taxon>
        <taxon>Hexamitinae</taxon>
        <taxon>Hexamita</taxon>
    </lineage>
</organism>
<gene>
    <name evidence="1" type="ORF">HINF_LOCUS26155</name>
    <name evidence="2" type="ORF">HINF_LOCUS26158</name>
</gene>
<sequence length="120" mass="14347">MKQYQFTKSQDEERYSLIQKLIQAFCKIIATKVYLLRTLVTQSQILLFNQNAQAKRRLIRVQLEAELMFVKETQKTEKKHKQNLIQRVLQILKLLELIDAGTRDGFLYYFILLLKQYTSC</sequence>
<comment type="caution">
    <text evidence="1">The sequence shown here is derived from an EMBL/GenBank/DDBJ whole genome shotgun (WGS) entry which is preliminary data.</text>
</comment>
<dbReference type="EMBL" id="CAXDID020000079">
    <property type="protein sequence ID" value="CAL6017788.1"/>
    <property type="molecule type" value="Genomic_DNA"/>
</dbReference>
<evidence type="ECO:0000313" key="3">
    <source>
        <dbReference type="Proteomes" id="UP001642409"/>
    </source>
</evidence>
<dbReference type="Proteomes" id="UP001642409">
    <property type="component" value="Unassembled WGS sequence"/>
</dbReference>
<keyword evidence="3" id="KW-1185">Reference proteome</keyword>
<evidence type="ECO:0000313" key="2">
    <source>
        <dbReference type="EMBL" id="CAL6017794.1"/>
    </source>
</evidence>
<proteinExistence type="predicted"/>
<evidence type="ECO:0000313" key="1">
    <source>
        <dbReference type="EMBL" id="CAL6017788.1"/>
    </source>
</evidence>